<proteinExistence type="predicted"/>
<dbReference type="Proteomes" id="UP000516173">
    <property type="component" value="Chromosome"/>
</dbReference>
<evidence type="ECO:0000313" key="2">
    <source>
        <dbReference type="Proteomes" id="UP000516173"/>
    </source>
</evidence>
<evidence type="ECO:0000313" key="1">
    <source>
        <dbReference type="EMBL" id="BCK58389.1"/>
    </source>
</evidence>
<dbReference type="GeneID" id="80350571"/>
<sequence length="59" mass="6351">MADEDGPLYRLVGGGVSLFRIVESGVDGDPDLVMVETVEDSPGKYPFLARLSRLVPADE</sequence>
<organism evidence="1 2">
    <name type="scientific">Nocardia wallacei</name>
    <dbReference type="NCBI Taxonomy" id="480035"/>
    <lineage>
        <taxon>Bacteria</taxon>
        <taxon>Bacillati</taxon>
        <taxon>Actinomycetota</taxon>
        <taxon>Actinomycetes</taxon>
        <taxon>Mycobacteriales</taxon>
        <taxon>Nocardiaceae</taxon>
        <taxon>Nocardia</taxon>
    </lineage>
</organism>
<keyword evidence="2" id="KW-1185">Reference proteome</keyword>
<reference evidence="1 2" key="1">
    <citation type="submission" date="2020-08" db="EMBL/GenBank/DDBJ databases">
        <title>Genome Sequencing of Nocardia wallacei strain FMUON74 and assembly.</title>
        <authorList>
            <person name="Toyokawa M."/>
            <person name="Uesaka K."/>
        </authorList>
    </citation>
    <scope>NUCLEOTIDE SEQUENCE [LARGE SCALE GENOMIC DNA]</scope>
    <source>
        <strain evidence="1 2">FMUON74</strain>
    </source>
</reference>
<protein>
    <submittedName>
        <fullName evidence="1">Uncharacterized protein</fullName>
    </submittedName>
</protein>
<dbReference type="EMBL" id="AP023396">
    <property type="protein sequence ID" value="BCK58389.1"/>
    <property type="molecule type" value="Genomic_DNA"/>
</dbReference>
<dbReference type="AlphaFoldDB" id="A0A7G1KWJ5"/>
<gene>
    <name evidence="1" type="ORF">NWFMUON74_61610</name>
</gene>
<dbReference type="KEGG" id="nwl:NWFMUON74_61610"/>
<dbReference type="RefSeq" id="WP_187689620.1">
    <property type="nucleotide sequence ID" value="NZ_AP023396.1"/>
</dbReference>
<name>A0A7G1KWJ5_9NOCA</name>
<accession>A0A7G1KWJ5</accession>